<keyword evidence="3" id="KW-1185">Reference proteome</keyword>
<comment type="caution">
    <text evidence="2">The sequence shown here is derived from an EMBL/GenBank/DDBJ whole genome shotgun (WGS) entry which is preliminary data.</text>
</comment>
<evidence type="ECO:0000313" key="2">
    <source>
        <dbReference type="EMBL" id="TRZ06976.1"/>
    </source>
</evidence>
<dbReference type="PANTHER" id="PTHR33395">
    <property type="entry name" value="TRANSCRIPTASE, PUTATIVE-RELATED-RELATED"/>
    <property type="match status" value="1"/>
</dbReference>
<feature type="region of interest" description="Disordered" evidence="1">
    <location>
        <begin position="240"/>
        <end position="279"/>
    </location>
</feature>
<dbReference type="OrthoDB" id="10067229at2759"/>
<name>A0A8K1DAP4_9PASS</name>
<feature type="compositionally biased region" description="Acidic residues" evidence="1">
    <location>
        <begin position="247"/>
        <end position="256"/>
    </location>
</feature>
<reference evidence="2" key="1">
    <citation type="submission" date="2019-04" db="EMBL/GenBank/DDBJ databases">
        <title>Genome assembly of Zosterops borbonicus 15179.</title>
        <authorList>
            <person name="Leroy T."/>
            <person name="Anselmetti Y."/>
            <person name="Tilak M.-K."/>
            <person name="Nabholz B."/>
        </authorList>
    </citation>
    <scope>NUCLEOTIDE SEQUENCE</scope>
    <source>
        <strain evidence="2">HGM_15179</strain>
        <tissue evidence="2">Muscle</tissue>
    </source>
</reference>
<dbReference type="PANTHER" id="PTHR33395:SF22">
    <property type="entry name" value="REVERSE TRANSCRIPTASE DOMAIN-CONTAINING PROTEIN"/>
    <property type="match status" value="1"/>
</dbReference>
<protein>
    <submittedName>
        <fullName evidence="2">Uncharacterized protein</fullName>
    </submittedName>
</protein>
<organism evidence="2 3">
    <name type="scientific">Zosterops borbonicus</name>
    <dbReference type="NCBI Taxonomy" id="364589"/>
    <lineage>
        <taxon>Eukaryota</taxon>
        <taxon>Metazoa</taxon>
        <taxon>Chordata</taxon>
        <taxon>Craniata</taxon>
        <taxon>Vertebrata</taxon>
        <taxon>Euteleostomi</taxon>
        <taxon>Archelosauria</taxon>
        <taxon>Archosauria</taxon>
        <taxon>Dinosauria</taxon>
        <taxon>Saurischia</taxon>
        <taxon>Theropoda</taxon>
        <taxon>Coelurosauria</taxon>
        <taxon>Aves</taxon>
        <taxon>Neognathae</taxon>
        <taxon>Neoaves</taxon>
        <taxon>Telluraves</taxon>
        <taxon>Australaves</taxon>
        <taxon>Passeriformes</taxon>
        <taxon>Sylvioidea</taxon>
        <taxon>Zosteropidae</taxon>
        <taxon>Zosterops</taxon>
    </lineage>
</organism>
<dbReference type="Proteomes" id="UP000796761">
    <property type="component" value="Unassembled WGS sequence"/>
</dbReference>
<evidence type="ECO:0000256" key="1">
    <source>
        <dbReference type="SAM" id="MobiDB-lite"/>
    </source>
</evidence>
<sequence>MVKTMVRQTVSLQPMGINGGCRDTPADHGGGAHTGMGGCLEEAVIQWETQWRERTLASRLEHPVLGSQCPELEDHDCENDKLPVDPELVQYLLLQLDHYKSMGPDEIHLRILKELVDVIMRPLSMIFEQSGESGENPADWKLVNVGMLSQFSRRAVAAWRWMVVAATSSQKASLLEKLLSPSHEASFIWFQGPQDPRYPSFSSPDCGQGGMQEPVALGTIYVSLLATKREKDSSKSVGALAAGYCPDDSEDNEGDPSDPGPVDPEKETDLYLPDPNPNDTCDCLKKQALRKRDLDISERIVAPVIYLGLRK</sequence>
<gene>
    <name evidence="2" type="ORF">HGM15179_020128</name>
</gene>
<dbReference type="EMBL" id="SWJQ01002054">
    <property type="protein sequence ID" value="TRZ06976.1"/>
    <property type="molecule type" value="Genomic_DNA"/>
</dbReference>
<evidence type="ECO:0000313" key="3">
    <source>
        <dbReference type="Proteomes" id="UP000796761"/>
    </source>
</evidence>
<dbReference type="GO" id="GO:0031012">
    <property type="term" value="C:extracellular matrix"/>
    <property type="evidence" value="ECO:0007669"/>
    <property type="project" value="TreeGrafter"/>
</dbReference>
<proteinExistence type="predicted"/>
<dbReference type="AlphaFoldDB" id="A0A8K1DAP4"/>
<dbReference type="GO" id="GO:0007508">
    <property type="term" value="P:larval heart development"/>
    <property type="evidence" value="ECO:0007669"/>
    <property type="project" value="TreeGrafter"/>
</dbReference>
<dbReference type="GO" id="GO:0061343">
    <property type="term" value="P:cell adhesion involved in heart morphogenesis"/>
    <property type="evidence" value="ECO:0007669"/>
    <property type="project" value="TreeGrafter"/>
</dbReference>
<accession>A0A8K1DAP4</accession>